<reference evidence="1" key="1">
    <citation type="submission" date="2022-02" db="EMBL/GenBank/DDBJ databases">
        <title>Plant Genome Project.</title>
        <authorList>
            <person name="Zhang R.-G."/>
        </authorList>
    </citation>
    <scope>NUCLEOTIDE SEQUENCE</scope>
    <source>
        <strain evidence="1">AT1</strain>
    </source>
</reference>
<accession>A0ACC0PMW7</accession>
<protein>
    <submittedName>
        <fullName evidence="1">Uncharacterized protein</fullName>
    </submittedName>
</protein>
<keyword evidence="2" id="KW-1185">Reference proteome</keyword>
<evidence type="ECO:0000313" key="1">
    <source>
        <dbReference type="EMBL" id="KAI8566143.1"/>
    </source>
</evidence>
<dbReference type="EMBL" id="CM046389">
    <property type="protein sequence ID" value="KAI8566143.1"/>
    <property type="molecule type" value="Genomic_DNA"/>
</dbReference>
<sequence>MKLYNQDRLSGLGKLIKVLPTGTVFLFHFLSPVLTNNGDCKNNINKYYLSIALLGVCGLSCFFSTFTDSYEDSNGITHYGFAPGYRYHFRSVVCLVPMHPPWDWVPFEFKHVFE</sequence>
<dbReference type="Proteomes" id="UP001062846">
    <property type="component" value="Chromosome 2"/>
</dbReference>
<comment type="caution">
    <text evidence="1">The sequence shown here is derived from an EMBL/GenBank/DDBJ whole genome shotgun (WGS) entry which is preliminary data.</text>
</comment>
<organism evidence="1 2">
    <name type="scientific">Rhododendron molle</name>
    <name type="common">Chinese azalea</name>
    <name type="synonym">Azalea mollis</name>
    <dbReference type="NCBI Taxonomy" id="49168"/>
    <lineage>
        <taxon>Eukaryota</taxon>
        <taxon>Viridiplantae</taxon>
        <taxon>Streptophyta</taxon>
        <taxon>Embryophyta</taxon>
        <taxon>Tracheophyta</taxon>
        <taxon>Spermatophyta</taxon>
        <taxon>Magnoliopsida</taxon>
        <taxon>eudicotyledons</taxon>
        <taxon>Gunneridae</taxon>
        <taxon>Pentapetalae</taxon>
        <taxon>asterids</taxon>
        <taxon>Ericales</taxon>
        <taxon>Ericaceae</taxon>
        <taxon>Ericoideae</taxon>
        <taxon>Rhodoreae</taxon>
        <taxon>Rhododendron</taxon>
    </lineage>
</organism>
<name>A0ACC0PMW7_RHOML</name>
<evidence type="ECO:0000313" key="2">
    <source>
        <dbReference type="Proteomes" id="UP001062846"/>
    </source>
</evidence>
<gene>
    <name evidence="1" type="ORF">RHMOL_Rhmol02G0016700</name>
</gene>
<proteinExistence type="predicted"/>